<feature type="region of interest" description="Disordered" evidence="1">
    <location>
        <begin position="161"/>
        <end position="185"/>
    </location>
</feature>
<proteinExistence type="predicted"/>
<sequence>MATVDLAALLASECAQGPLGCALGLSMLVKVLSRQINAPPACFIYHNEDRSVGREESLLPIQEFHKRGALMFLVVGKPQTVGWAEGTAQGKVTLALGDSPGRPLKDSQEETRHIKIEGICRAVVLNALASHIKENPFHLCLKTNSGIECTLSKFEDDTKLRGAVDMPEGQDAIQRDHTGSRSGPM</sequence>
<keyword evidence="3" id="KW-1185">Reference proteome</keyword>
<evidence type="ECO:0000256" key="1">
    <source>
        <dbReference type="SAM" id="MobiDB-lite"/>
    </source>
</evidence>
<reference evidence="3" key="1">
    <citation type="submission" date="2017-11" db="EMBL/GenBank/DDBJ databases">
        <authorList>
            <person name="Lima N.C."/>
            <person name="Parody-Merino A.M."/>
            <person name="Battley P.F."/>
            <person name="Fidler A.E."/>
            <person name="Prosdocimi F."/>
        </authorList>
    </citation>
    <scope>NUCLEOTIDE SEQUENCE [LARGE SCALE GENOMIC DNA]</scope>
</reference>
<evidence type="ECO:0000313" key="3">
    <source>
        <dbReference type="Proteomes" id="UP000233556"/>
    </source>
</evidence>
<accession>A0A2I0U6D1</accession>
<organism evidence="2 3">
    <name type="scientific">Limosa lapponica baueri</name>
    <dbReference type="NCBI Taxonomy" id="1758121"/>
    <lineage>
        <taxon>Eukaryota</taxon>
        <taxon>Metazoa</taxon>
        <taxon>Chordata</taxon>
        <taxon>Craniata</taxon>
        <taxon>Vertebrata</taxon>
        <taxon>Euteleostomi</taxon>
        <taxon>Archelosauria</taxon>
        <taxon>Archosauria</taxon>
        <taxon>Dinosauria</taxon>
        <taxon>Saurischia</taxon>
        <taxon>Theropoda</taxon>
        <taxon>Coelurosauria</taxon>
        <taxon>Aves</taxon>
        <taxon>Neognathae</taxon>
        <taxon>Neoaves</taxon>
        <taxon>Charadriiformes</taxon>
        <taxon>Scolopacidae</taxon>
        <taxon>Limosa</taxon>
    </lineage>
</organism>
<dbReference type="AlphaFoldDB" id="A0A2I0U6D1"/>
<gene>
    <name evidence="2" type="ORF">llap_8051</name>
</gene>
<name>A0A2I0U6D1_LIMLA</name>
<dbReference type="EMBL" id="KZ506092">
    <property type="protein sequence ID" value="PKU41644.1"/>
    <property type="molecule type" value="Genomic_DNA"/>
</dbReference>
<protein>
    <submittedName>
        <fullName evidence="2">Uncharacterized protein</fullName>
    </submittedName>
</protein>
<evidence type="ECO:0000313" key="2">
    <source>
        <dbReference type="EMBL" id="PKU41644.1"/>
    </source>
</evidence>
<reference evidence="3" key="2">
    <citation type="submission" date="2017-12" db="EMBL/GenBank/DDBJ databases">
        <title>Genome sequence of the Bar-tailed Godwit (Limosa lapponica baueri).</title>
        <authorList>
            <person name="Lima N.C.B."/>
            <person name="Parody-Merino A.M."/>
            <person name="Battley P.F."/>
            <person name="Fidler A.E."/>
            <person name="Prosdocimi F."/>
        </authorList>
    </citation>
    <scope>NUCLEOTIDE SEQUENCE [LARGE SCALE GENOMIC DNA]</scope>
</reference>
<dbReference type="OrthoDB" id="8939918at2759"/>
<dbReference type="Proteomes" id="UP000233556">
    <property type="component" value="Unassembled WGS sequence"/>
</dbReference>